<evidence type="ECO:0000313" key="2">
    <source>
        <dbReference type="Proteomes" id="UP001196413"/>
    </source>
</evidence>
<evidence type="ECO:0000313" key="1">
    <source>
        <dbReference type="EMBL" id="KAJ1362946.1"/>
    </source>
</evidence>
<dbReference type="AlphaFoldDB" id="A0AAD5N5T0"/>
<comment type="caution">
    <text evidence="1">The sequence shown here is derived from an EMBL/GenBank/DDBJ whole genome shotgun (WGS) entry which is preliminary data.</text>
</comment>
<keyword evidence="2" id="KW-1185">Reference proteome</keyword>
<name>A0AAD5N5T0_PARTN</name>
<sequence length="123" mass="14068">MVTFGGCADSSSRRETAAYTYIDKEPTFCKTPKVVKVACGKVRRHVKRRNKWTKLYGKMQGSSSDFINLQSTSDHLLYASLHTKPSENTREMKELCNKDSLSMSWIRITCHWRIGDDIKSSAE</sequence>
<reference evidence="1" key="1">
    <citation type="submission" date="2021-06" db="EMBL/GenBank/DDBJ databases">
        <title>Parelaphostrongylus tenuis whole genome reference sequence.</title>
        <authorList>
            <person name="Garwood T.J."/>
            <person name="Larsen P.A."/>
            <person name="Fountain-Jones N.M."/>
            <person name="Garbe J.R."/>
            <person name="Macchietto M.G."/>
            <person name="Kania S.A."/>
            <person name="Gerhold R.W."/>
            <person name="Richards J.E."/>
            <person name="Wolf T.M."/>
        </authorList>
    </citation>
    <scope>NUCLEOTIDE SEQUENCE</scope>
    <source>
        <strain evidence="1">MNPRO001-30</strain>
        <tissue evidence="1">Meninges</tissue>
    </source>
</reference>
<organism evidence="1 2">
    <name type="scientific">Parelaphostrongylus tenuis</name>
    <name type="common">Meningeal worm</name>
    <dbReference type="NCBI Taxonomy" id="148309"/>
    <lineage>
        <taxon>Eukaryota</taxon>
        <taxon>Metazoa</taxon>
        <taxon>Ecdysozoa</taxon>
        <taxon>Nematoda</taxon>
        <taxon>Chromadorea</taxon>
        <taxon>Rhabditida</taxon>
        <taxon>Rhabditina</taxon>
        <taxon>Rhabditomorpha</taxon>
        <taxon>Strongyloidea</taxon>
        <taxon>Metastrongylidae</taxon>
        <taxon>Parelaphostrongylus</taxon>
    </lineage>
</organism>
<dbReference type="Proteomes" id="UP001196413">
    <property type="component" value="Unassembled WGS sequence"/>
</dbReference>
<dbReference type="EMBL" id="JAHQIW010004567">
    <property type="protein sequence ID" value="KAJ1362946.1"/>
    <property type="molecule type" value="Genomic_DNA"/>
</dbReference>
<protein>
    <submittedName>
        <fullName evidence="1">Uncharacterized protein</fullName>
    </submittedName>
</protein>
<proteinExistence type="predicted"/>
<accession>A0AAD5N5T0</accession>
<gene>
    <name evidence="1" type="ORF">KIN20_022675</name>
</gene>